<feature type="coiled-coil region" evidence="1">
    <location>
        <begin position="79"/>
        <end position="121"/>
    </location>
</feature>
<gene>
    <name evidence="2" type="ORF">EZS27_024394</name>
</gene>
<evidence type="ECO:0000313" key="2">
    <source>
        <dbReference type="EMBL" id="KAA6326505.1"/>
    </source>
</evidence>
<evidence type="ECO:0000256" key="1">
    <source>
        <dbReference type="SAM" id="Coils"/>
    </source>
</evidence>
<sequence>MIYKVYGFKNKPSSNLSRSFEPVSDLPSLTVPDQAISIPDLLEKYVNGTLLPCEKTPYYADGDVSFDDFNPTLSPDFDLVDAQLIKEDLEARFAELDAQKKAALQKDADDVKAKLIEYERIKALYDERSEEEKPE</sequence>
<name>A0A5J4QYX7_9ZZZZ</name>
<comment type="caution">
    <text evidence="2">The sequence shown here is derived from an EMBL/GenBank/DDBJ whole genome shotgun (WGS) entry which is preliminary data.</text>
</comment>
<reference evidence="2" key="1">
    <citation type="submission" date="2019-03" db="EMBL/GenBank/DDBJ databases">
        <title>Single cell metagenomics reveals metabolic interactions within the superorganism composed of flagellate Streblomastix strix and complex community of Bacteroidetes bacteria on its surface.</title>
        <authorList>
            <person name="Treitli S.C."/>
            <person name="Kolisko M."/>
            <person name="Husnik F."/>
            <person name="Keeling P."/>
            <person name="Hampl V."/>
        </authorList>
    </citation>
    <scope>NUCLEOTIDE SEQUENCE</scope>
    <source>
        <strain evidence="2">STM</strain>
    </source>
</reference>
<proteinExistence type="predicted"/>
<accession>A0A5J4QYX7</accession>
<keyword evidence="1" id="KW-0175">Coiled coil</keyword>
<protein>
    <submittedName>
        <fullName evidence="2">Uncharacterized protein</fullName>
    </submittedName>
</protein>
<dbReference type="AlphaFoldDB" id="A0A5J4QYX7"/>
<dbReference type="EMBL" id="SNRY01002154">
    <property type="protein sequence ID" value="KAA6326505.1"/>
    <property type="molecule type" value="Genomic_DNA"/>
</dbReference>
<organism evidence="2">
    <name type="scientific">termite gut metagenome</name>
    <dbReference type="NCBI Taxonomy" id="433724"/>
    <lineage>
        <taxon>unclassified sequences</taxon>
        <taxon>metagenomes</taxon>
        <taxon>organismal metagenomes</taxon>
    </lineage>
</organism>